<accession>A0A8J8MQD2</accession>
<gene>
    <name evidence="3" type="ORF">HZI73_25910</name>
</gene>
<dbReference type="KEGG" id="vpy:HZI73_25910"/>
<evidence type="ECO:0000313" key="3">
    <source>
        <dbReference type="EMBL" id="QUI25518.1"/>
    </source>
</evidence>
<dbReference type="Proteomes" id="UP000683246">
    <property type="component" value="Chromosome"/>
</dbReference>
<feature type="compositionally biased region" description="Low complexity" evidence="1">
    <location>
        <begin position="51"/>
        <end position="62"/>
    </location>
</feature>
<dbReference type="AlphaFoldDB" id="A0A8J8MQD2"/>
<feature type="region of interest" description="Disordered" evidence="1">
    <location>
        <begin position="49"/>
        <end position="86"/>
    </location>
</feature>
<evidence type="ECO:0000313" key="4">
    <source>
        <dbReference type="Proteomes" id="UP000683246"/>
    </source>
</evidence>
<proteinExistence type="predicted"/>
<protein>
    <submittedName>
        <fullName evidence="3">Uncharacterized protein</fullName>
    </submittedName>
</protein>
<feature type="transmembrane region" description="Helical" evidence="2">
    <location>
        <begin position="277"/>
        <end position="297"/>
    </location>
</feature>
<name>A0A8J8MQD2_9FIRM</name>
<dbReference type="RefSeq" id="WP_212696222.1">
    <property type="nucleotide sequence ID" value="NZ_CP058649.1"/>
</dbReference>
<keyword evidence="4" id="KW-1185">Reference proteome</keyword>
<feature type="transmembrane region" description="Helical" evidence="2">
    <location>
        <begin position="192"/>
        <end position="211"/>
    </location>
</feature>
<dbReference type="EMBL" id="CP058649">
    <property type="protein sequence ID" value="QUI25518.1"/>
    <property type="molecule type" value="Genomic_DNA"/>
</dbReference>
<evidence type="ECO:0000256" key="2">
    <source>
        <dbReference type="SAM" id="Phobius"/>
    </source>
</evidence>
<reference evidence="3" key="1">
    <citation type="submission" date="2020-07" db="EMBL/GenBank/DDBJ databases">
        <title>Vallitalea pronyensis genome.</title>
        <authorList>
            <person name="Postec A."/>
        </authorList>
    </citation>
    <scope>NUCLEOTIDE SEQUENCE</scope>
    <source>
        <strain evidence="3">FatNI3</strain>
    </source>
</reference>
<keyword evidence="2" id="KW-0472">Membrane</keyword>
<keyword evidence="2" id="KW-0812">Transmembrane</keyword>
<keyword evidence="2" id="KW-1133">Transmembrane helix</keyword>
<sequence>MADTTTMDKSITMLTKLSASIEKNMVVYNRYTDQIEQTMKVMDQANNIGQANDNTANKDNNAGIHLNDNASKRKTLTSRAGQSIQNTRDRFANYKNKLQETYGKPKEGGVTNKILGSSMGFLKTLKNSSIGKGILGGIGKNKEVSKMMTGIKDKWSNMWSSMGSQIAPMLKPALAKISKIMDGPAFKKMIQIILKVIMALIQGATMLLDYLSPIMDVISNIFGVLVDNAEIVLFVLGAVATAILAIAAATGIYNAINTVRTVLEKGLNAVLNANPTMLIIKAVILLIMTFITLIATMEPVRTAVADLTRKFFDFIEWGINGLIEGLASAAEGIIRFAGDGINTFLNIFVNPFIDGVNIIIDGLNLLGASIGKLDHLSVDFSGAAEATGTFIRKGKVDLSGAKEAMAGAIENFSAEALIAKLGISTLEAGTNTQKKDVGVQVNKMNDDVNIEEEDIKLMREVAEREMIQNFVTLTPTVSMGDMTLHENADADKLLGKITEALVTEVANSAQGVYA</sequence>
<evidence type="ECO:0000256" key="1">
    <source>
        <dbReference type="SAM" id="MobiDB-lite"/>
    </source>
</evidence>
<organism evidence="3 4">
    <name type="scientific">Vallitalea pronyensis</name>
    <dbReference type="NCBI Taxonomy" id="1348613"/>
    <lineage>
        <taxon>Bacteria</taxon>
        <taxon>Bacillati</taxon>
        <taxon>Bacillota</taxon>
        <taxon>Clostridia</taxon>
        <taxon>Lachnospirales</taxon>
        <taxon>Vallitaleaceae</taxon>
        <taxon>Vallitalea</taxon>
    </lineage>
</organism>
<feature type="transmembrane region" description="Helical" evidence="2">
    <location>
        <begin position="231"/>
        <end position="256"/>
    </location>
</feature>
<feature type="compositionally biased region" description="Polar residues" evidence="1">
    <location>
        <begin position="77"/>
        <end position="86"/>
    </location>
</feature>